<organism evidence="1">
    <name type="scientific">Salmonella enterica</name>
    <name type="common">Salmonella choleraesuis</name>
    <dbReference type="NCBI Taxonomy" id="28901"/>
    <lineage>
        <taxon>Bacteria</taxon>
        <taxon>Pseudomonadati</taxon>
        <taxon>Pseudomonadota</taxon>
        <taxon>Gammaproteobacteria</taxon>
        <taxon>Enterobacterales</taxon>
        <taxon>Enterobacteriaceae</taxon>
        <taxon>Salmonella</taxon>
    </lineage>
</organism>
<dbReference type="Gene3D" id="2.160.20.20">
    <property type="match status" value="1"/>
</dbReference>
<gene>
    <name evidence="1" type="ORF">G8O67_005504</name>
</gene>
<feature type="non-terminal residue" evidence="1">
    <location>
        <position position="319"/>
    </location>
</feature>
<comment type="caution">
    <text evidence="1">The sequence shown here is derived from an EMBL/GenBank/DDBJ whole genome shotgun (WGS) entry which is preliminary data.</text>
</comment>
<accession>A0A756I5H2</accession>
<dbReference type="EMBL" id="DAAWYJ010000073">
    <property type="protein sequence ID" value="HAG0018069.1"/>
    <property type="molecule type" value="Genomic_DNA"/>
</dbReference>
<name>A0A756I5H2_SALER</name>
<reference evidence="1" key="1">
    <citation type="journal article" date="2018" name="Genome Biol.">
        <title>SKESA: strategic k-mer extension for scrupulous assemblies.</title>
        <authorList>
            <person name="Souvorov A."/>
            <person name="Agarwala R."/>
            <person name="Lipman D.J."/>
        </authorList>
    </citation>
    <scope>NUCLEOTIDE SEQUENCE</scope>
    <source>
        <strain evidence="1">MA.CK_00/00002125</strain>
    </source>
</reference>
<protein>
    <recommendedName>
        <fullName evidence="2">Autotransporter outer membrane beta-barrel domain-containing protein</fullName>
    </recommendedName>
</protein>
<evidence type="ECO:0000313" key="1">
    <source>
        <dbReference type="EMBL" id="HAG0018069.1"/>
    </source>
</evidence>
<proteinExistence type="predicted"/>
<sequence length="319" mass="32472">MTAGAILSANSDLFNKAPKDANILLDKVNITMQNASERGKSTAIQLYGSGNHILAKGGVFDAGSAEVANVLDITAGGENNRVDFVGSTLKGDIRSAAAGNTVNLVNGSLTGDAIADTGNLRLNLDGSTWTGAAGTHSPDVSLSNNSVWNVKDFDGYGNSSVNSLSLHGSNLINLVDADGRAQLGGHGFAGVKSAVYLGVDNDLTSDGKGVTSVKAGTYSPDNIHSLTSTGLAGNYQFGALYVNGLATGGKYALSLESSGAEPYTIGGRLADGHPGETSAHAFVSYKTAESRVVTGKDGKPVTQIVKSDADFISQSAPAE</sequence>
<evidence type="ECO:0008006" key="2">
    <source>
        <dbReference type="Google" id="ProtNLM"/>
    </source>
</evidence>
<dbReference type="InterPro" id="IPR012332">
    <property type="entry name" value="Autotransporter_pectin_lyase_C"/>
</dbReference>
<dbReference type="AlphaFoldDB" id="A0A756I5H2"/>
<reference evidence="1" key="2">
    <citation type="submission" date="2020-02" db="EMBL/GenBank/DDBJ databases">
        <authorList>
            <consortium name="NCBI Pathogen Detection Project"/>
        </authorList>
    </citation>
    <scope>NUCLEOTIDE SEQUENCE</scope>
    <source>
        <strain evidence="1">MA.CK_00/00002125</strain>
    </source>
</reference>